<dbReference type="Proteomes" id="UP001432075">
    <property type="component" value="Plasmid unnamed1"/>
</dbReference>
<evidence type="ECO:0000313" key="3">
    <source>
        <dbReference type="EMBL" id="WUO51340.1"/>
    </source>
</evidence>
<dbReference type="PROSITE" id="PS51318">
    <property type="entry name" value="TAT"/>
    <property type="match status" value="1"/>
</dbReference>
<keyword evidence="4" id="KW-1185">Reference proteome</keyword>
<proteinExistence type="predicted"/>
<protein>
    <recommendedName>
        <fullName evidence="5">Secreted protein</fullName>
    </recommendedName>
</protein>
<sequence length="194" mass="20136">MSLPNRRALVTSLLVSSFALGGAVMAAPTAGAATTAVPAASCTVTPSPDGTSVTISGEGFTPPRKLNDGESTQDLNVDASGHFLLKRFQKNAAYTVLAVREDQPFVFVNCKVVKSGTGTGTTTPTPPGNDQSERGARGERDKGRTDGRQAGLAAAAKNCDNSPVAKKDQSHGNAYWQAWQQAADHAFDNACNKG</sequence>
<feature type="signal peptide" evidence="2">
    <location>
        <begin position="1"/>
        <end position="26"/>
    </location>
</feature>
<feature type="compositionally biased region" description="Basic and acidic residues" evidence="1">
    <location>
        <begin position="131"/>
        <end position="147"/>
    </location>
</feature>
<feature type="region of interest" description="Disordered" evidence="1">
    <location>
        <begin position="46"/>
        <end position="71"/>
    </location>
</feature>
<feature type="chain" id="PRO_5045270046" description="Secreted protein" evidence="2">
    <location>
        <begin position="27"/>
        <end position="194"/>
    </location>
</feature>
<accession>A0ABZ1RX34</accession>
<keyword evidence="2" id="KW-0732">Signal</keyword>
<dbReference type="RefSeq" id="WP_328777693.1">
    <property type="nucleotide sequence ID" value="NZ_CP108058.1"/>
</dbReference>
<evidence type="ECO:0008006" key="5">
    <source>
        <dbReference type="Google" id="ProtNLM"/>
    </source>
</evidence>
<evidence type="ECO:0000256" key="1">
    <source>
        <dbReference type="SAM" id="MobiDB-lite"/>
    </source>
</evidence>
<organism evidence="3 4">
    <name type="scientific">Streptomyces goshikiensis</name>
    <dbReference type="NCBI Taxonomy" id="1942"/>
    <lineage>
        <taxon>Bacteria</taxon>
        <taxon>Bacillati</taxon>
        <taxon>Actinomycetota</taxon>
        <taxon>Actinomycetes</taxon>
        <taxon>Kitasatosporales</taxon>
        <taxon>Streptomycetaceae</taxon>
        <taxon>Streptomyces</taxon>
    </lineage>
</organism>
<dbReference type="InterPro" id="IPR006311">
    <property type="entry name" value="TAT_signal"/>
</dbReference>
<keyword evidence="3" id="KW-0614">Plasmid</keyword>
<dbReference type="EMBL" id="CP108058">
    <property type="protein sequence ID" value="WUO51340.1"/>
    <property type="molecule type" value="Genomic_DNA"/>
</dbReference>
<name>A0ABZ1RX34_9ACTN</name>
<reference evidence="3" key="1">
    <citation type="submission" date="2022-10" db="EMBL/GenBank/DDBJ databases">
        <title>The complete genomes of actinobacterial strains from the NBC collection.</title>
        <authorList>
            <person name="Joergensen T.S."/>
            <person name="Alvarez Arevalo M."/>
            <person name="Sterndorff E.B."/>
            <person name="Faurdal D."/>
            <person name="Vuksanovic O."/>
            <person name="Mourched A.-S."/>
            <person name="Charusanti P."/>
            <person name="Shaw S."/>
            <person name="Blin K."/>
            <person name="Weber T."/>
        </authorList>
    </citation>
    <scope>NUCLEOTIDE SEQUENCE</scope>
    <source>
        <strain evidence="3">NBC_00283</strain>
        <plasmid evidence="3">unnamed1</plasmid>
    </source>
</reference>
<evidence type="ECO:0000256" key="2">
    <source>
        <dbReference type="SAM" id="SignalP"/>
    </source>
</evidence>
<feature type="region of interest" description="Disordered" evidence="1">
    <location>
        <begin position="116"/>
        <end position="173"/>
    </location>
</feature>
<geneLocation type="plasmid" evidence="3 4">
    <name>unnamed1</name>
</geneLocation>
<gene>
    <name evidence="3" type="ORF">OHU17_36370</name>
</gene>
<evidence type="ECO:0000313" key="4">
    <source>
        <dbReference type="Proteomes" id="UP001432075"/>
    </source>
</evidence>